<reference evidence="2 3" key="1">
    <citation type="journal article" date="2018" name="Front. Microbiol.">
        <title>Genome-Wide Analysis of Corynespora cassiicola Leaf Fall Disease Putative Effectors.</title>
        <authorList>
            <person name="Lopez D."/>
            <person name="Ribeiro S."/>
            <person name="Label P."/>
            <person name="Fumanal B."/>
            <person name="Venisse J.S."/>
            <person name="Kohler A."/>
            <person name="de Oliveira R.R."/>
            <person name="Labutti K."/>
            <person name="Lipzen A."/>
            <person name="Lail K."/>
            <person name="Bauer D."/>
            <person name="Ohm R.A."/>
            <person name="Barry K.W."/>
            <person name="Spatafora J."/>
            <person name="Grigoriev I.V."/>
            <person name="Martin F.M."/>
            <person name="Pujade-Renaud V."/>
        </authorList>
    </citation>
    <scope>NUCLEOTIDE SEQUENCE [LARGE SCALE GENOMIC DNA]</scope>
    <source>
        <strain evidence="2 3">Philippines</strain>
    </source>
</reference>
<dbReference type="AlphaFoldDB" id="A0A2T2N7X1"/>
<evidence type="ECO:0000313" key="3">
    <source>
        <dbReference type="Proteomes" id="UP000240883"/>
    </source>
</evidence>
<keyword evidence="3" id="KW-1185">Reference proteome</keyword>
<proteinExistence type="predicted"/>
<sequence length="365" mass="41446">MAAQQLNLAPAYWSTVDASCSRPAPSTTTYQSFANPLTTFTYQSSLITPNDSRNFLHNVHSTQYHASNKTAIAILPNVHGENSTVNQSILPFPLTWQDFCSTCQQWIPSEEELILHHACHKSKWLCKVESCRRSKHPEGFQRQSHVIHHMRSRHNLSISSPNSSHQPLEASVVTSGDSAEPTIPSTIESPYFDPKTKKRRNSLDSNPIYEKKRKTVEKDDEGANSKVVDYDIQVLQEFSDHKEELIRNQEKAIRKGLVHTVKKATRMHIVGWLTGHPRMVCVHVVYPSITSEDLEASNCIPICSVRKEDKVVAALILTRPMNCARLDMTEKLVDFGDLDEAYQPFITWLNEITSSLLPNWMEAQR</sequence>
<name>A0A2T2N7X1_CORCC</name>
<evidence type="ECO:0000313" key="2">
    <source>
        <dbReference type="EMBL" id="PSN61336.1"/>
    </source>
</evidence>
<feature type="compositionally biased region" description="Polar residues" evidence="1">
    <location>
        <begin position="156"/>
        <end position="188"/>
    </location>
</feature>
<feature type="region of interest" description="Disordered" evidence="1">
    <location>
        <begin position="156"/>
        <end position="222"/>
    </location>
</feature>
<dbReference type="EMBL" id="KZ678144">
    <property type="protein sequence ID" value="PSN61336.1"/>
    <property type="molecule type" value="Genomic_DNA"/>
</dbReference>
<gene>
    <name evidence="2" type="ORF">BS50DRAFT_625244</name>
</gene>
<dbReference type="Proteomes" id="UP000240883">
    <property type="component" value="Unassembled WGS sequence"/>
</dbReference>
<evidence type="ECO:0000256" key="1">
    <source>
        <dbReference type="SAM" id="MobiDB-lite"/>
    </source>
</evidence>
<protein>
    <submittedName>
        <fullName evidence="2">Uncharacterized protein</fullName>
    </submittedName>
</protein>
<organism evidence="2 3">
    <name type="scientific">Corynespora cassiicola Philippines</name>
    <dbReference type="NCBI Taxonomy" id="1448308"/>
    <lineage>
        <taxon>Eukaryota</taxon>
        <taxon>Fungi</taxon>
        <taxon>Dikarya</taxon>
        <taxon>Ascomycota</taxon>
        <taxon>Pezizomycotina</taxon>
        <taxon>Dothideomycetes</taxon>
        <taxon>Pleosporomycetidae</taxon>
        <taxon>Pleosporales</taxon>
        <taxon>Corynesporascaceae</taxon>
        <taxon>Corynespora</taxon>
    </lineage>
</organism>
<accession>A0A2T2N7X1</accession>